<accession>A0A9P7EHD4</accession>
<evidence type="ECO:0000313" key="1">
    <source>
        <dbReference type="EMBL" id="KAG1820838.1"/>
    </source>
</evidence>
<dbReference type="Proteomes" id="UP000807769">
    <property type="component" value="Unassembled WGS sequence"/>
</dbReference>
<organism evidence="1 2">
    <name type="scientific">Suillus subaureus</name>
    <dbReference type="NCBI Taxonomy" id="48587"/>
    <lineage>
        <taxon>Eukaryota</taxon>
        <taxon>Fungi</taxon>
        <taxon>Dikarya</taxon>
        <taxon>Basidiomycota</taxon>
        <taxon>Agaricomycotina</taxon>
        <taxon>Agaricomycetes</taxon>
        <taxon>Agaricomycetidae</taxon>
        <taxon>Boletales</taxon>
        <taxon>Suillineae</taxon>
        <taxon>Suillaceae</taxon>
        <taxon>Suillus</taxon>
    </lineage>
</organism>
<evidence type="ECO:0000313" key="2">
    <source>
        <dbReference type="Proteomes" id="UP000807769"/>
    </source>
</evidence>
<dbReference type="AlphaFoldDB" id="A0A9P7EHD4"/>
<dbReference type="RefSeq" id="XP_041195905.1">
    <property type="nucleotide sequence ID" value="XM_041344465.1"/>
</dbReference>
<dbReference type="EMBL" id="JABBWG010000007">
    <property type="protein sequence ID" value="KAG1820838.1"/>
    <property type="molecule type" value="Genomic_DNA"/>
</dbReference>
<dbReference type="GeneID" id="64638481"/>
<protein>
    <submittedName>
        <fullName evidence="1">Uncharacterized protein</fullName>
    </submittedName>
</protein>
<keyword evidence="2" id="KW-1185">Reference proteome</keyword>
<dbReference type="OrthoDB" id="2661664at2759"/>
<comment type="caution">
    <text evidence="1">The sequence shown here is derived from an EMBL/GenBank/DDBJ whole genome shotgun (WGS) entry which is preliminary data.</text>
</comment>
<name>A0A9P7EHD4_9AGAM</name>
<sequence>MQGGFLTEDGLEKYFASGEYPWTSLVAPSSFSYDWQQPHSTTFGVGGPSLTSGCSSGSPTHDQWVYRIPEIQQLPSGSGPIPSCCTTILGPDSMSEANLWTRMVTRPSLKRSRRLMNYNVQQDVLNVVRIDDSLSAESVTVVEMPNSVLKPVSYSGNKPPKVTIDACDEKSIKSVQSDSAHSIGWATETKCEGKARDKGIEKQASSNTCCLPKLRLNKAWNRLRRWTTTALRDMKSRTARLSLATRPISLAGCSDQHDIWRYPQGNDDTGQTN</sequence>
<proteinExistence type="predicted"/>
<reference evidence="1" key="1">
    <citation type="journal article" date="2020" name="New Phytol.">
        <title>Comparative genomics reveals dynamic genome evolution in host specialist ectomycorrhizal fungi.</title>
        <authorList>
            <person name="Lofgren L.A."/>
            <person name="Nguyen N.H."/>
            <person name="Vilgalys R."/>
            <person name="Ruytinx J."/>
            <person name="Liao H.L."/>
            <person name="Branco S."/>
            <person name="Kuo A."/>
            <person name="LaButti K."/>
            <person name="Lipzen A."/>
            <person name="Andreopoulos W."/>
            <person name="Pangilinan J."/>
            <person name="Riley R."/>
            <person name="Hundley H."/>
            <person name="Na H."/>
            <person name="Barry K."/>
            <person name="Grigoriev I.V."/>
            <person name="Stajich J.E."/>
            <person name="Kennedy P.G."/>
        </authorList>
    </citation>
    <scope>NUCLEOTIDE SEQUENCE</scope>
    <source>
        <strain evidence="1">MN1</strain>
    </source>
</reference>
<gene>
    <name evidence="1" type="ORF">BJ212DRAFT_963491</name>
</gene>